<comment type="pathway">
    <text evidence="4">Lipid metabolism.</text>
</comment>
<dbReference type="PROSITE" id="PS01315">
    <property type="entry name" value="CDS"/>
    <property type="match status" value="1"/>
</dbReference>
<name>A0A7Y9EWI5_9MICO</name>
<feature type="transmembrane region" description="Helical" evidence="20">
    <location>
        <begin position="107"/>
        <end position="124"/>
    </location>
</feature>
<keyword evidence="22" id="KW-1185">Reference proteome</keyword>
<evidence type="ECO:0000256" key="18">
    <source>
        <dbReference type="RuleBase" id="RU003938"/>
    </source>
</evidence>
<dbReference type="Pfam" id="PF01148">
    <property type="entry name" value="CTP_transf_1"/>
    <property type="match status" value="1"/>
</dbReference>
<feature type="region of interest" description="Disordered" evidence="19">
    <location>
        <begin position="1"/>
        <end position="22"/>
    </location>
</feature>
<comment type="pathway">
    <text evidence="3 18">Phospholipid metabolism; CDP-diacylglycerol biosynthesis; CDP-diacylglycerol from sn-glycerol 3-phosphate: step 3/3.</text>
</comment>
<dbReference type="GO" id="GO:0005886">
    <property type="term" value="C:plasma membrane"/>
    <property type="evidence" value="ECO:0007669"/>
    <property type="project" value="UniProtKB-SubCell"/>
</dbReference>
<evidence type="ECO:0000256" key="5">
    <source>
        <dbReference type="ARBA" id="ARBA00010185"/>
    </source>
</evidence>
<evidence type="ECO:0000313" key="21">
    <source>
        <dbReference type="EMBL" id="NYD55273.1"/>
    </source>
</evidence>
<evidence type="ECO:0000256" key="3">
    <source>
        <dbReference type="ARBA" id="ARBA00005119"/>
    </source>
</evidence>
<evidence type="ECO:0000256" key="2">
    <source>
        <dbReference type="ARBA" id="ARBA00004651"/>
    </source>
</evidence>
<comment type="caution">
    <text evidence="21">The sequence shown here is derived from an EMBL/GenBank/DDBJ whole genome shotgun (WGS) entry which is preliminary data.</text>
</comment>
<comment type="catalytic activity">
    <reaction evidence="1 18">
        <text>a 1,2-diacyl-sn-glycero-3-phosphate + CTP + H(+) = a CDP-1,2-diacyl-sn-glycerol + diphosphate</text>
        <dbReference type="Rhea" id="RHEA:16229"/>
        <dbReference type="ChEBI" id="CHEBI:15378"/>
        <dbReference type="ChEBI" id="CHEBI:33019"/>
        <dbReference type="ChEBI" id="CHEBI:37563"/>
        <dbReference type="ChEBI" id="CHEBI:58332"/>
        <dbReference type="ChEBI" id="CHEBI:58608"/>
        <dbReference type="EC" id="2.7.7.41"/>
    </reaction>
</comment>
<comment type="subcellular location">
    <subcellularLocation>
        <location evidence="2">Cell membrane</location>
        <topology evidence="2">Multi-pass membrane protein</topology>
    </subcellularLocation>
</comment>
<evidence type="ECO:0000256" key="4">
    <source>
        <dbReference type="ARBA" id="ARBA00005189"/>
    </source>
</evidence>
<dbReference type="RefSeq" id="WP_179434248.1">
    <property type="nucleotide sequence ID" value="NZ_BAABLC010000006.1"/>
</dbReference>
<dbReference type="EC" id="2.7.7.41" evidence="6 18"/>
<evidence type="ECO:0000256" key="11">
    <source>
        <dbReference type="ARBA" id="ARBA00022692"/>
    </source>
</evidence>
<evidence type="ECO:0000256" key="16">
    <source>
        <dbReference type="ARBA" id="ARBA00023209"/>
    </source>
</evidence>
<evidence type="ECO:0000256" key="12">
    <source>
        <dbReference type="ARBA" id="ARBA00022695"/>
    </source>
</evidence>
<reference evidence="21 22" key="1">
    <citation type="submission" date="2020-07" db="EMBL/GenBank/DDBJ databases">
        <title>Sequencing the genomes of 1000 actinobacteria strains.</title>
        <authorList>
            <person name="Klenk H.-P."/>
        </authorList>
    </citation>
    <scope>NUCLEOTIDE SEQUENCE [LARGE SCALE GENOMIC DNA]</scope>
    <source>
        <strain evidence="21 22">DSM 22185</strain>
    </source>
</reference>
<keyword evidence="16" id="KW-0594">Phospholipid biosynthesis</keyword>
<comment type="similarity">
    <text evidence="5 18">Belongs to the CDS family.</text>
</comment>
<feature type="transmembrane region" description="Helical" evidence="20">
    <location>
        <begin position="259"/>
        <end position="278"/>
    </location>
</feature>
<feature type="transmembrane region" description="Helical" evidence="20">
    <location>
        <begin position="168"/>
        <end position="186"/>
    </location>
</feature>
<accession>A0A7Y9EWI5</accession>
<dbReference type="UniPathway" id="UPA00557">
    <property type="reaction ID" value="UER00614"/>
</dbReference>
<evidence type="ECO:0000256" key="15">
    <source>
        <dbReference type="ARBA" id="ARBA00023136"/>
    </source>
</evidence>
<evidence type="ECO:0000256" key="7">
    <source>
        <dbReference type="ARBA" id="ARBA00019373"/>
    </source>
</evidence>
<keyword evidence="17" id="KW-1208">Phospholipid metabolism</keyword>
<evidence type="ECO:0000256" key="10">
    <source>
        <dbReference type="ARBA" id="ARBA00022679"/>
    </source>
</evidence>
<keyword evidence="10 18" id="KW-0808">Transferase</keyword>
<dbReference type="PANTHER" id="PTHR46382:SF1">
    <property type="entry name" value="PHOSPHATIDATE CYTIDYLYLTRANSFERASE"/>
    <property type="match status" value="1"/>
</dbReference>
<keyword evidence="11 18" id="KW-0812">Transmembrane</keyword>
<protein>
    <recommendedName>
        <fullName evidence="7 18">Phosphatidate cytidylyltransferase</fullName>
        <ecNumber evidence="6 18">2.7.7.41</ecNumber>
    </recommendedName>
</protein>
<evidence type="ECO:0000256" key="6">
    <source>
        <dbReference type="ARBA" id="ARBA00012487"/>
    </source>
</evidence>
<keyword evidence="15 20" id="KW-0472">Membrane</keyword>
<keyword evidence="13 20" id="KW-1133">Transmembrane helix</keyword>
<dbReference type="AlphaFoldDB" id="A0A7Y9EWI5"/>
<dbReference type="GO" id="GO:0016024">
    <property type="term" value="P:CDP-diacylglycerol biosynthetic process"/>
    <property type="evidence" value="ECO:0007669"/>
    <property type="project" value="UniProtKB-UniPathway"/>
</dbReference>
<gene>
    <name evidence="21" type="ORF">BKA02_002328</name>
</gene>
<feature type="transmembrane region" description="Helical" evidence="20">
    <location>
        <begin position="192"/>
        <end position="215"/>
    </location>
</feature>
<feature type="transmembrane region" description="Helical" evidence="20">
    <location>
        <begin position="54"/>
        <end position="74"/>
    </location>
</feature>
<evidence type="ECO:0000313" key="22">
    <source>
        <dbReference type="Proteomes" id="UP000552045"/>
    </source>
</evidence>
<dbReference type="Proteomes" id="UP000552045">
    <property type="component" value="Unassembled WGS sequence"/>
</dbReference>
<evidence type="ECO:0000256" key="19">
    <source>
        <dbReference type="SAM" id="MobiDB-lite"/>
    </source>
</evidence>
<evidence type="ECO:0000256" key="13">
    <source>
        <dbReference type="ARBA" id="ARBA00022989"/>
    </source>
</evidence>
<keyword evidence="14" id="KW-0443">Lipid metabolism</keyword>
<keyword evidence="8" id="KW-1003">Cell membrane</keyword>
<dbReference type="InterPro" id="IPR000374">
    <property type="entry name" value="PC_trans"/>
</dbReference>
<feature type="transmembrane region" description="Helical" evidence="20">
    <location>
        <begin position="80"/>
        <end position="100"/>
    </location>
</feature>
<sequence length="329" mass="35466">MTKEPGERPSGPESTSLQEQWKAARSEVRTHVEHARGQLDQANERIKERTGRDLIIAIVIGVAIGVALVASLVFVKWAFVIFAVAAAVLGIFELVLALRVGGRRIDLWPQLVVGVALVAAGYFAEPWLCWVMLFVAVAVVVVWRFVAQMVARDGRRYGDVLADAMASGFVQVYVPFLAATALLLLRQERGEWWVLSFVVVVVAADTCAYAAGLLFGRGGRHPMAPRISPKKTWEGFAGGVVGSLLAGLFLGMYVLQVPWWAGLIFGAVLVASATLGDLGESMLKRDLGIKDMSSWLPGHGGLLDRLDSILPSAVLALALFHLLSPLAVS</sequence>
<evidence type="ECO:0000256" key="8">
    <source>
        <dbReference type="ARBA" id="ARBA00022475"/>
    </source>
</evidence>
<evidence type="ECO:0000256" key="14">
    <source>
        <dbReference type="ARBA" id="ARBA00023098"/>
    </source>
</evidence>
<evidence type="ECO:0000256" key="9">
    <source>
        <dbReference type="ARBA" id="ARBA00022516"/>
    </source>
</evidence>
<keyword evidence="9" id="KW-0444">Lipid biosynthesis</keyword>
<feature type="transmembrane region" description="Helical" evidence="20">
    <location>
        <begin position="130"/>
        <end position="147"/>
    </location>
</feature>
<dbReference type="EMBL" id="JACCBH010000001">
    <property type="protein sequence ID" value="NYD55273.1"/>
    <property type="molecule type" value="Genomic_DNA"/>
</dbReference>
<proteinExistence type="inferred from homology"/>
<organism evidence="21 22">
    <name type="scientific">Microbacterium pseudoresistens</name>
    <dbReference type="NCBI Taxonomy" id="640634"/>
    <lineage>
        <taxon>Bacteria</taxon>
        <taxon>Bacillati</taxon>
        <taxon>Actinomycetota</taxon>
        <taxon>Actinomycetes</taxon>
        <taxon>Micrococcales</taxon>
        <taxon>Microbacteriaceae</taxon>
        <taxon>Microbacterium</taxon>
    </lineage>
</organism>
<evidence type="ECO:0000256" key="20">
    <source>
        <dbReference type="SAM" id="Phobius"/>
    </source>
</evidence>
<evidence type="ECO:0000256" key="17">
    <source>
        <dbReference type="ARBA" id="ARBA00023264"/>
    </source>
</evidence>
<keyword evidence="12 18" id="KW-0548">Nucleotidyltransferase</keyword>
<evidence type="ECO:0000256" key="1">
    <source>
        <dbReference type="ARBA" id="ARBA00001698"/>
    </source>
</evidence>
<feature type="transmembrane region" description="Helical" evidence="20">
    <location>
        <begin position="236"/>
        <end position="253"/>
    </location>
</feature>
<dbReference type="PANTHER" id="PTHR46382">
    <property type="entry name" value="PHOSPHATIDATE CYTIDYLYLTRANSFERASE"/>
    <property type="match status" value="1"/>
</dbReference>
<dbReference type="GO" id="GO:0004605">
    <property type="term" value="F:phosphatidate cytidylyltransferase activity"/>
    <property type="evidence" value="ECO:0007669"/>
    <property type="project" value="UniProtKB-EC"/>
</dbReference>